<evidence type="ECO:0000313" key="2">
    <source>
        <dbReference type="Proteomes" id="UP000790709"/>
    </source>
</evidence>
<dbReference type="EMBL" id="MU266422">
    <property type="protein sequence ID" value="KAH7924537.1"/>
    <property type="molecule type" value="Genomic_DNA"/>
</dbReference>
<accession>A0ACB8BGB0</accession>
<dbReference type="Proteomes" id="UP000790709">
    <property type="component" value="Unassembled WGS sequence"/>
</dbReference>
<proteinExistence type="predicted"/>
<comment type="caution">
    <text evidence="1">The sequence shown here is derived from an EMBL/GenBank/DDBJ whole genome shotgun (WGS) entry which is preliminary data.</text>
</comment>
<sequence length="75" mass="8411">MGRTLSILLLSIPMINVLSQSENELPTRLRVTVKRIQGQRIRFEKAMQLTSAIAKATKAPRDIDILHNNTQSVLA</sequence>
<protein>
    <submittedName>
        <fullName evidence="1">Uncharacterized protein</fullName>
    </submittedName>
</protein>
<name>A0ACB8BGB0_9AGAM</name>
<gene>
    <name evidence="1" type="ORF">BV22DRAFT_504326</name>
</gene>
<reference evidence="1" key="1">
    <citation type="journal article" date="2021" name="New Phytol.">
        <title>Evolutionary innovations through gain and loss of genes in the ectomycorrhizal Boletales.</title>
        <authorList>
            <person name="Wu G."/>
            <person name="Miyauchi S."/>
            <person name="Morin E."/>
            <person name="Kuo A."/>
            <person name="Drula E."/>
            <person name="Varga T."/>
            <person name="Kohler A."/>
            <person name="Feng B."/>
            <person name="Cao Y."/>
            <person name="Lipzen A."/>
            <person name="Daum C."/>
            <person name="Hundley H."/>
            <person name="Pangilinan J."/>
            <person name="Johnson J."/>
            <person name="Barry K."/>
            <person name="LaButti K."/>
            <person name="Ng V."/>
            <person name="Ahrendt S."/>
            <person name="Min B."/>
            <person name="Choi I.G."/>
            <person name="Park H."/>
            <person name="Plett J.M."/>
            <person name="Magnuson J."/>
            <person name="Spatafora J.W."/>
            <person name="Nagy L.G."/>
            <person name="Henrissat B."/>
            <person name="Grigoriev I.V."/>
            <person name="Yang Z.L."/>
            <person name="Xu J."/>
            <person name="Martin F.M."/>
        </authorList>
    </citation>
    <scope>NUCLEOTIDE SEQUENCE</scope>
    <source>
        <strain evidence="1">KUC20120723A-06</strain>
    </source>
</reference>
<evidence type="ECO:0000313" key="1">
    <source>
        <dbReference type="EMBL" id="KAH7924537.1"/>
    </source>
</evidence>
<keyword evidence="2" id="KW-1185">Reference proteome</keyword>
<organism evidence="1 2">
    <name type="scientific">Leucogyrophana mollusca</name>
    <dbReference type="NCBI Taxonomy" id="85980"/>
    <lineage>
        <taxon>Eukaryota</taxon>
        <taxon>Fungi</taxon>
        <taxon>Dikarya</taxon>
        <taxon>Basidiomycota</taxon>
        <taxon>Agaricomycotina</taxon>
        <taxon>Agaricomycetes</taxon>
        <taxon>Agaricomycetidae</taxon>
        <taxon>Boletales</taxon>
        <taxon>Boletales incertae sedis</taxon>
        <taxon>Leucogyrophana</taxon>
    </lineage>
</organism>